<evidence type="ECO:0000259" key="2">
    <source>
        <dbReference type="Pfam" id="PF13509"/>
    </source>
</evidence>
<dbReference type="RefSeq" id="WP_018920989.1">
    <property type="nucleotide sequence ID" value="NZ_LR134384.1"/>
</dbReference>
<dbReference type="PANTHER" id="PTHR37296">
    <property type="entry name" value="CONSERVED VIRULENCE FACTOR B"/>
    <property type="match status" value="1"/>
</dbReference>
<accession>A0A3S4T4L0</accession>
<dbReference type="InterPro" id="IPR036388">
    <property type="entry name" value="WH-like_DNA-bd_sf"/>
</dbReference>
<proteinExistence type="inferred from homology"/>
<dbReference type="KEGG" id="poc:NCTC13071_00690"/>
<gene>
    <name evidence="4" type="primary">cvfB</name>
    <name evidence="4" type="ORF">NCTC13071_00690</name>
</gene>
<dbReference type="Proteomes" id="UP000274578">
    <property type="component" value="Chromosome 1"/>
</dbReference>
<dbReference type="Gene3D" id="2.40.50.140">
    <property type="entry name" value="Nucleic acid-binding proteins"/>
    <property type="match status" value="2"/>
</dbReference>
<evidence type="ECO:0000256" key="1">
    <source>
        <dbReference type="PIRNR" id="PIRNR012524"/>
    </source>
</evidence>
<sequence length="291" mass="33403">MTNEIRLGEYNLLRVKEVARREGFGEIFGLYMDGGREGEILMPQKYVPEGAKPGDEIMCFVYLDQEERPIATTEKPLAKVGDFAYLECSWVNEYGAFLNWGLTKDLFCPFREQKKRMEIGDRYVVYVHIDEESYRIVASAKVERFLKDDAAKAGLKRNQEVDILIWQKTDLGFKAIVNNQYPGLIYQNQIYKYVHTGDRMKAYVSNVRPDGKLDLALQPVGMAAAEDFSAVLLQYLKNNNGYCVLGDKSSPEDIKHQFQVSKKVFKKALGDLYKNRLVRIAEDGIYLNTET</sequence>
<evidence type="ECO:0000313" key="5">
    <source>
        <dbReference type="Proteomes" id="UP000274578"/>
    </source>
</evidence>
<name>A0A3S4T4L0_9BACT</name>
<dbReference type="EMBL" id="LR134384">
    <property type="protein sequence ID" value="VEH14710.1"/>
    <property type="molecule type" value="Genomic_DNA"/>
</dbReference>
<dbReference type="Gene3D" id="1.10.10.10">
    <property type="entry name" value="Winged helix-like DNA-binding domain superfamily/Winged helix DNA-binding domain"/>
    <property type="match status" value="1"/>
</dbReference>
<dbReference type="PANTHER" id="PTHR37296:SF1">
    <property type="entry name" value="CONSERVED VIRULENCE FACTOR B"/>
    <property type="match status" value="1"/>
</dbReference>
<reference evidence="4 5" key="1">
    <citation type="submission" date="2018-12" db="EMBL/GenBank/DDBJ databases">
        <authorList>
            <consortium name="Pathogen Informatics"/>
        </authorList>
    </citation>
    <scope>NUCLEOTIDE SEQUENCE [LARGE SCALE GENOMIC DNA]</scope>
    <source>
        <strain evidence="4 5">NCTC13071</strain>
    </source>
</reference>
<protein>
    <submittedName>
        <fullName evidence="4">Conserved virulence factor B</fullName>
    </submittedName>
</protein>
<dbReference type="InterPro" id="IPR012340">
    <property type="entry name" value="NA-bd_OB-fold"/>
</dbReference>
<dbReference type="InterPro" id="IPR014464">
    <property type="entry name" value="CvfB_fam"/>
</dbReference>
<dbReference type="GeneID" id="85011583"/>
<organism evidence="4 5">
    <name type="scientific">Segatella oris</name>
    <dbReference type="NCBI Taxonomy" id="28135"/>
    <lineage>
        <taxon>Bacteria</taxon>
        <taxon>Pseudomonadati</taxon>
        <taxon>Bacteroidota</taxon>
        <taxon>Bacteroidia</taxon>
        <taxon>Bacteroidales</taxon>
        <taxon>Prevotellaceae</taxon>
        <taxon>Segatella</taxon>
    </lineage>
</organism>
<evidence type="ECO:0000313" key="4">
    <source>
        <dbReference type="EMBL" id="VEH14710.1"/>
    </source>
</evidence>
<comment type="similarity">
    <text evidence="1">Belongs to the CvfB family.</text>
</comment>
<dbReference type="AlphaFoldDB" id="A0A3S4T4L0"/>
<dbReference type="InterPro" id="IPR040764">
    <property type="entry name" value="CvfB_WH"/>
</dbReference>
<feature type="domain" description="Conserved virulence factor B-like winged helix" evidence="3">
    <location>
        <begin position="231"/>
        <end position="287"/>
    </location>
</feature>
<dbReference type="Pfam" id="PF13509">
    <property type="entry name" value="S1_2"/>
    <property type="match status" value="1"/>
</dbReference>
<dbReference type="PIRSF" id="PIRSF012524">
    <property type="entry name" value="YitL_S1"/>
    <property type="match status" value="1"/>
</dbReference>
<dbReference type="Pfam" id="PF17783">
    <property type="entry name" value="WHD_CvfB"/>
    <property type="match status" value="1"/>
</dbReference>
<evidence type="ECO:0000259" key="3">
    <source>
        <dbReference type="Pfam" id="PF17783"/>
    </source>
</evidence>
<feature type="domain" description="Conserved virulence factor B first S1" evidence="2">
    <location>
        <begin position="27"/>
        <end position="73"/>
    </location>
</feature>
<dbReference type="InterPro" id="IPR039566">
    <property type="entry name" value="CvfB_S1_st"/>
</dbReference>